<accession>A0A0G1DTM9</accession>
<evidence type="ECO:0000313" key="1">
    <source>
        <dbReference type="EMBL" id="KKT01246.1"/>
    </source>
</evidence>
<sequence length="49" mass="5561">MSMSKLSQHNKSLLFLLIFTIVSSVMAYQLVMRAYDGVFAYSELELVGQ</sequence>
<evidence type="ECO:0000313" key="2">
    <source>
        <dbReference type="Proteomes" id="UP000034646"/>
    </source>
</evidence>
<dbReference type="Proteomes" id="UP000034646">
    <property type="component" value="Unassembled WGS sequence"/>
</dbReference>
<proteinExistence type="predicted"/>
<comment type="caution">
    <text evidence="1">The sequence shown here is derived from an EMBL/GenBank/DDBJ whole genome shotgun (WGS) entry which is preliminary data.</text>
</comment>
<reference evidence="1 2" key="1">
    <citation type="journal article" date="2015" name="Nature">
        <title>rRNA introns, odd ribosomes, and small enigmatic genomes across a large radiation of phyla.</title>
        <authorList>
            <person name="Brown C.T."/>
            <person name="Hug L.A."/>
            <person name="Thomas B.C."/>
            <person name="Sharon I."/>
            <person name="Castelle C.J."/>
            <person name="Singh A."/>
            <person name="Wilkins M.J."/>
            <person name="Williams K.H."/>
            <person name="Banfield J.F."/>
        </authorList>
    </citation>
    <scope>NUCLEOTIDE SEQUENCE [LARGE SCALE GENOMIC DNA]</scope>
</reference>
<gene>
    <name evidence="1" type="ORF">UV76_C0001G0004</name>
</gene>
<dbReference type="EMBL" id="LCFS01000001">
    <property type="protein sequence ID" value="KKT01246.1"/>
    <property type="molecule type" value="Genomic_DNA"/>
</dbReference>
<dbReference type="AlphaFoldDB" id="A0A0G1DTM9"/>
<dbReference type="STRING" id="1618738.UV76_C0001G0004"/>
<organism evidence="1 2">
    <name type="scientific">Candidatus Nomurabacteria bacterium GW2011_GWA2_43_15</name>
    <dbReference type="NCBI Taxonomy" id="1618738"/>
    <lineage>
        <taxon>Bacteria</taxon>
        <taxon>Candidatus Nomuraibacteriota</taxon>
    </lineage>
</organism>
<name>A0A0G1DTM9_9BACT</name>
<protein>
    <submittedName>
        <fullName evidence="1">Uncharacterized protein</fullName>
    </submittedName>
</protein>